<accession>A0A0F7FBR0</accession>
<name>A0A0F7FBR0_PAEDU</name>
<sequence length="175" mass="21215">MKIFSKKGNDNKQDLLSIEVEIDRRKEYKNISKHKRVLMPVIDWRISLYINGHKLYEDEVFVEDVYFKSLLYPGKYPMFTCTCGIFGCGGYYVNVVHNYETMIWTTQQSPFMERTIKSSNKFVFSWRNIIEFTEELIQRLEELKSLMISNKLEFRYDLEKYKDIMQEIKIKRRLQ</sequence>
<dbReference type="HOGENOM" id="CLU_1509180_0_0_9"/>
<dbReference type="PATRIC" id="fig|1333534.5.peg.3911"/>
<dbReference type="AlphaFoldDB" id="A0A0F7FBR0"/>
<dbReference type="Proteomes" id="UP000034189">
    <property type="component" value="Chromosome"/>
</dbReference>
<reference evidence="1 2" key="2">
    <citation type="journal article" date="2016" name="Genome Announc.">
        <title>Genome Sequence of a Gram-Positive Diazotroph, Paenibacillus durus Type Strain ATCC 35681.</title>
        <authorList>
            <person name="Halim M.A."/>
            <person name="Rahman A.Y."/>
            <person name="Sim K.S."/>
            <person name="Yam H.C."/>
            <person name="Rahim A.A."/>
            <person name="Ghazali A.H."/>
            <person name="Najimudin N."/>
        </authorList>
    </citation>
    <scope>NUCLEOTIDE SEQUENCE [LARGE SCALE GENOMIC DNA]</scope>
    <source>
        <strain evidence="1 2">ATCC 35681</strain>
    </source>
</reference>
<gene>
    <name evidence="1" type="ORF">VK70_17745</name>
</gene>
<organism evidence="1 2">
    <name type="scientific">Paenibacillus durus ATCC 35681</name>
    <dbReference type="NCBI Taxonomy" id="1333534"/>
    <lineage>
        <taxon>Bacteria</taxon>
        <taxon>Bacillati</taxon>
        <taxon>Bacillota</taxon>
        <taxon>Bacilli</taxon>
        <taxon>Bacillales</taxon>
        <taxon>Paenibacillaceae</taxon>
        <taxon>Paenibacillus</taxon>
    </lineage>
</organism>
<dbReference type="EMBL" id="CP011114">
    <property type="protein sequence ID" value="AKG36177.1"/>
    <property type="molecule type" value="Genomic_DNA"/>
</dbReference>
<dbReference type="RefSeq" id="WP_025694512.1">
    <property type="nucleotide sequence ID" value="NZ_ASQQ01000138.1"/>
</dbReference>
<evidence type="ECO:0000313" key="2">
    <source>
        <dbReference type="Proteomes" id="UP000034189"/>
    </source>
</evidence>
<proteinExistence type="predicted"/>
<evidence type="ECO:0000313" key="1">
    <source>
        <dbReference type="EMBL" id="AKG36177.1"/>
    </source>
</evidence>
<reference evidence="1 2" key="1">
    <citation type="submission" date="2015-03" db="EMBL/GenBank/DDBJ databases">
        <authorList>
            <person name="Abdul Halim M."/>
        </authorList>
    </citation>
    <scope>NUCLEOTIDE SEQUENCE [LARGE SCALE GENOMIC DNA]</scope>
    <source>
        <strain evidence="1 2">ATCC 35681</strain>
    </source>
</reference>
<protein>
    <submittedName>
        <fullName evidence="1">Uncharacterized protein</fullName>
    </submittedName>
</protein>